<dbReference type="Gene3D" id="2.130.10.10">
    <property type="entry name" value="YVTN repeat-like/Quinoprotein amine dehydrogenase"/>
    <property type="match status" value="2"/>
</dbReference>
<dbReference type="OrthoDB" id="63070at2759"/>
<gene>
    <name evidence="3" type="ORF">L211DRAFT_793994</name>
</gene>
<feature type="compositionally biased region" description="Basic and acidic residues" evidence="2">
    <location>
        <begin position="1"/>
        <end position="19"/>
    </location>
</feature>
<dbReference type="FunFam" id="2.130.10.10:FF:000557">
    <property type="entry name" value="WD repeat protein"/>
    <property type="match status" value="1"/>
</dbReference>
<dbReference type="InterPro" id="IPR015943">
    <property type="entry name" value="WD40/YVTN_repeat-like_dom_sf"/>
</dbReference>
<sequence length="537" mass="61033">MGLPRRGIDPRRHLIKDAEPVPSPEGQKLMKEGQFGLEEWESYPSRPNPLKLKRRHYIRLLEREIGAYRGERARIGHQLLAQPLLPSTKADFVMHHDAKCYSGQFSQDGNFFYSSSQDFRVRLYDSSNPYNWKHYKTVTYPGGRWTITDATLSPDNKLLAYSSIDSTVYVSNTSSDMEETVALDFAARVRGNRNALQRGQFGIWSIRFSGDGREMVAGANDNNLYVYDIETRTPVLKMSGHRNDVNAVCFADVDSPHILFSGSDDTTLKVWDRRSMASGEVGVFCGHLEGLTYIDSKGDGRYVLSNAKDQTMKLWDIRKMMSPSTFSKLKRTNYSSHYDYRSETYDYPPARHPQDSSVVTYRSHSVLRTLIRCHFSPLTSSGSRYVYTGSSNGKVYIYNLDATIASIIDVYKATSGTRPWREELSYRYGGWGLGVPRWDTCVRDASWHPNAGVLAATGWNGYGASTGSVTLHAWGGGEKEEGEKEEGEDGPVRLNCWGKRDPILYRRSERVWEEAEENSEDDGFRRAMSYAVRGRLW</sequence>
<dbReference type="EMBL" id="ML121588">
    <property type="protein sequence ID" value="RPB19548.1"/>
    <property type="molecule type" value="Genomic_DNA"/>
</dbReference>
<evidence type="ECO:0000313" key="3">
    <source>
        <dbReference type="EMBL" id="RPB19548.1"/>
    </source>
</evidence>
<evidence type="ECO:0000256" key="1">
    <source>
        <dbReference type="PROSITE-ProRule" id="PRU00221"/>
    </source>
</evidence>
<organism evidence="3 4">
    <name type="scientific">Terfezia boudieri ATCC MYA-4762</name>
    <dbReference type="NCBI Taxonomy" id="1051890"/>
    <lineage>
        <taxon>Eukaryota</taxon>
        <taxon>Fungi</taxon>
        <taxon>Dikarya</taxon>
        <taxon>Ascomycota</taxon>
        <taxon>Pezizomycotina</taxon>
        <taxon>Pezizomycetes</taxon>
        <taxon>Pezizales</taxon>
        <taxon>Pezizaceae</taxon>
        <taxon>Terfezia</taxon>
    </lineage>
</organism>
<feature type="repeat" description="WD" evidence="1">
    <location>
        <begin position="238"/>
        <end position="272"/>
    </location>
</feature>
<name>A0A3N4LCX1_9PEZI</name>
<accession>A0A3N4LCX1</accession>
<protein>
    <submittedName>
        <fullName evidence="3">WD40 repeat-like protein</fullName>
    </submittedName>
</protein>
<feature type="repeat" description="WD" evidence="1">
    <location>
        <begin position="284"/>
        <end position="325"/>
    </location>
</feature>
<dbReference type="PROSITE" id="PS50294">
    <property type="entry name" value="WD_REPEATS_REGION"/>
    <property type="match status" value="2"/>
</dbReference>
<reference evidence="3 4" key="1">
    <citation type="journal article" date="2018" name="Nat. Ecol. Evol.">
        <title>Pezizomycetes genomes reveal the molecular basis of ectomycorrhizal truffle lifestyle.</title>
        <authorList>
            <person name="Murat C."/>
            <person name="Payen T."/>
            <person name="Noel B."/>
            <person name="Kuo A."/>
            <person name="Morin E."/>
            <person name="Chen J."/>
            <person name="Kohler A."/>
            <person name="Krizsan K."/>
            <person name="Balestrini R."/>
            <person name="Da Silva C."/>
            <person name="Montanini B."/>
            <person name="Hainaut M."/>
            <person name="Levati E."/>
            <person name="Barry K.W."/>
            <person name="Belfiori B."/>
            <person name="Cichocki N."/>
            <person name="Clum A."/>
            <person name="Dockter R.B."/>
            <person name="Fauchery L."/>
            <person name="Guy J."/>
            <person name="Iotti M."/>
            <person name="Le Tacon F."/>
            <person name="Lindquist E.A."/>
            <person name="Lipzen A."/>
            <person name="Malagnac F."/>
            <person name="Mello A."/>
            <person name="Molinier V."/>
            <person name="Miyauchi S."/>
            <person name="Poulain J."/>
            <person name="Riccioni C."/>
            <person name="Rubini A."/>
            <person name="Sitrit Y."/>
            <person name="Splivallo R."/>
            <person name="Traeger S."/>
            <person name="Wang M."/>
            <person name="Zifcakova L."/>
            <person name="Wipf D."/>
            <person name="Zambonelli A."/>
            <person name="Paolocci F."/>
            <person name="Nowrousian M."/>
            <person name="Ottonello S."/>
            <person name="Baldrian P."/>
            <person name="Spatafora J.W."/>
            <person name="Henrissat B."/>
            <person name="Nagy L.G."/>
            <person name="Aury J.M."/>
            <person name="Wincker P."/>
            <person name="Grigoriev I.V."/>
            <person name="Bonfante P."/>
            <person name="Martin F.M."/>
        </authorList>
    </citation>
    <scope>NUCLEOTIDE SEQUENCE [LARGE SCALE GENOMIC DNA]</scope>
    <source>
        <strain evidence="3 4">ATCC MYA-4762</strain>
    </source>
</reference>
<dbReference type="InterPro" id="IPR036322">
    <property type="entry name" value="WD40_repeat_dom_sf"/>
</dbReference>
<dbReference type="GO" id="GO:0043161">
    <property type="term" value="P:proteasome-mediated ubiquitin-dependent protein catabolic process"/>
    <property type="evidence" value="ECO:0007669"/>
    <property type="project" value="TreeGrafter"/>
</dbReference>
<feature type="repeat" description="WD" evidence="1">
    <location>
        <begin position="196"/>
        <end position="237"/>
    </location>
</feature>
<dbReference type="InterPro" id="IPR051859">
    <property type="entry name" value="DCAF"/>
</dbReference>
<dbReference type="PROSITE" id="PS50082">
    <property type="entry name" value="WD_REPEATS_2"/>
    <property type="match status" value="3"/>
</dbReference>
<feature type="region of interest" description="Disordered" evidence="2">
    <location>
        <begin position="1"/>
        <end position="28"/>
    </location>
</feature>
<dbReference type="AlphaFoldDB" id="A0A3N4LCX1"/>
<dbReference type="InParanoid" id="A0A3N4LCX1"/>
<dbReference type="SUPFAM" id="SSF50978">
    <property type="entry name" value="WD40 repeat-like"/>
    <property type="match status" value="1"/>
</dbReference>
<keyword evidence="4" id="KW-1185">Reference proteome</keyword>
<dbReference type="Pfam" id="PF00400">
    <property type="entry name" value="WD40"/>
    <property type="match status" value="4"/>
</dbReference>
<evidence type="ECO:0000313" key="4">
    <source>
        <dbReference type="Proteomes" id="UP000267821"/>
    </source>
</evidence>
<dbReference type="PANTHER" id="PTHR19847">
    <property type="entry name" value="DDB1- AND CUL4-ASSOCIATED FACTOR 11"/>
    <property type="match status" value="1"/>
</dbReference>
<dbReference type="SMART" id="SM00320">
    <property type="entry name" value="WD40"/>
    <property type="match status" value="6"/>
</dbReference>
<evidence type="ECO:0000256" key="2">
    <source>
        <dbReference type="SAM" id="MobiDB-lite"/>
    </source>
</evidence>
<dbReference type="GO" id="GO:0080008">
    <property type="term" value="C:Cul4-RING E3 ubiquitin ligase complex"/>
    <property type="evidence" value="ECO:0007669"/>
    <property type="project" value="TreeGrafter"/>
</dbReference>
<dbReference type="InterPro" id="IPR001680">
    <property type="entry name" value="WD40_rpt"/>
</dbReference>
<proteinExistence type="predicted"/>
<dbReference type="PANTHER" id="PTHR19847:SF7">
    <property type="entry name" value="DDB1- AND CUL4-ASSOCIATED FACTOR 11"/>
    <property type="match status" value="1"/>
</dbReference>
<dbReference type="STRING" id="1051890.A0A3N4LCX1"/>
<keyword evidence="1" id="KW-0853">WD repeat</keyword>
<dbReference type="Proteomes" id="UP000267821">
    <property type="component" value="Unassembled WGS sequence"/>
</dbReference>